<dbReference type="EMBL" id="GGEC01084298">
    <property type="protein sequence ID" value="MBX64782.1"/>
    <property type="molecule type" value="Transcribed_RNA"/>
</dbReference>
<organism evidence="1">
    <name type="scientific">Rhizophora mucronata</name>
    <name type="common">Asiatic mangrove</name>
    <dbReference type="NCBI Taxonomy" id="61149"/>
    <lineage>
        <taxon>Eukaryota</taxon>
        <taxon>Viridiplantae</taxon>
        <taxon>Streptophyta</taxon>
        <taxon>Embryophyta</taxon>
        <taxon>Tracheophyta</taxon>
        <taxon>Spermatophyta</taxon>
        <taxon>Magnoliopsida</taxon>
        <taxon>eudicotyledons</taxon>
        <taxon>Gunneridae</taxon>
        <taxon>Pentapetalae</taxon>
        <taxon>rosids</taxon>
        <taxon>fabids</taxon>
        <taxon>Malpighiales</taxon>
        <taxon>Rhizophoraceae</taxon>
        <taxon>Rhizophora</taxon>
    </lineage>
</organism>
<reference evidence="1" key="1">
    <citation type="submission" date="2018-02" db="EMBL/GenBank/DDBJ databases">
        <title>Rhizophora mucronata_Transcriptome.</title>
        <authorList>
            <person name="Meera S.P."/>
            <person name="Sreeshan A."/>
            <person name="Augustine A."/>
        </authorList>
    </citation>
    <scope>NUCLEOTIDE SEQUENCE</scope>
    <source>
        <tissue evidence="1">Leaf</tissue>
    </source>
</reference>
<name>A0A2P2QCR5_RHIMU</name>
<sequence>MKFRAMQYIASGLTKL</sequence>
<dbReference type="AlphaFoldDB" id="A0A2P2QCR5"/>
<protein>
    <submittedName>
        <fullName evidence="1">Uncharacterized protein</fullName>
    </submittedName>
</protein>
<accession>A0A2P2QCR5</accession>
<proteinExistence type="predicted"/>
<evidence type="ECO:0000313" key="1">
    <source>
        <dbReference type="EMBL" id="MBX64782.1"/>
    </source>
</evidence>